<dbReference type="GO" id="GO:0006886">
    <property type="term" value="P:intracellular protein transport"/>
    <property type="evidence" value="ECO:0007669"/>
    <property type="project" value="TreeGrafter"/>
</dbReference>
<name>A0AAE0IQP0_9PEZI</name>
<dbReference type="Proteomes" id="UP001283341">
    <property type="component" value="Unassembled WGS sequence"/>
</dbReference>
<feature type="region of interest" description="Disordered" evidence="1">
    <location>
        <begin position="468"/>
        <end position="519"/>
    </location>
</feature>
<feature type="compositionally biased region" description="Basic and acidic residues" evidence="1">
    <location>
        <begin position="491"/>
        <end position="506"/>
    </location>
</feature>
<dbReference type="EMBL" id="JAUEDM010000001">
    <property type="protein sequence ID" value="KAK3329392.1"/>
    <property type="molecule type" value="Genomic_DNA"/>
</dbReference>
<dbReference type="AlphaFoldDB" id="A0AAE0IQP0"/>
<organism evidence="3 4">
    <name type="scientific">Apodospora peruviana</name>
    <dbReference type="NCBI Taxonomy" id="516989"/>
    <lineage>
        <taxon>Eukaryota</taxon>
        <taxon>Fungi</taxon>
        <taxon>Dikarya</taxon>
        <taxon>Ascomycota</taxon>
        <taxon>Pezizomycotina</taxon>
        <taxon>Sordariomycetes</taxon>
        <taxon>Sordariomycetidae</taxon>
        <taxon>Sordariales</taxon>
        <taxon>Lasiosphaeriaceae</taxon>
        <taxon>Apodospora</taxon>
    </lineage>
</organism>
<feature type="compositionally biased region" description="Polar residues" evidence="1">
    <location>
        <begin position="278"/>
        <end position="287"/>
    </location>
</feature>
<feature type="compositionally biased region" description="Polar residues" evidence="1">
    <location>
        <begin position="205"/>
        <end position="214"/>
    </location>
</feature>
<comment type="caution">
    <text evidence="3">The sequence shown here is derived from an EMBL/GenBank/DDBJ whole genome shotgun (WGS) entry which is preliminary data.</text>
</comment>
<feature type="compositionally biased region" description="Low complexity" evidence="1">
    <location>
        <begin position="476"/>
        <end position="488"/>
    </location>
</feature>
<protein>
    <submittedName>
        <fullName evidence="3">GLUT4 regulating protein TUG-domain-containing protein</fullName>
    </submittedName>
</protein>
<dbReference type="CDD" id="cd16105">
    <property type="entry name" value="Ubl_ASPSCR1_like"/>
    <property type="match status" value="1"/>
</dbReference>
<evidence type="ECO:0000259" key="2">
    <source>
        <dbReference type="Pfam" id="PF11470"/>
    </source>
</evidence>
<feature type="domain" description="TUG ubiquitin-like" evidence="2">
    <location>
        <begin position="8"/>
        <end position="71"/>
    </location>
</feature>
<dbReference type="InterPro" id="IPR021569">
    <property type="entry name" value="TUG-UBL1"/>
</dbReference>
<dbReference type="Pfam" id="PF11470">
    <property type="entry name" value="TUG-UBL1"/>
    <property type="match status" value="1"/>
</dbReference>
<evidence type="ECO:0000256" key="1">
    <source>
        <dbReference type="SAM" id="MobiDB-lite"/>
    </source>
</evidence>
<keyword evidence="4" id="KW-1185">Reference proteome</keyword>
<gene>
    <name evidence="3" type="ORF">B0H66DRAFT_596976</name>
</gene>
<dbReference type="GO" id="GO:0012506">
    <property type="term" value="C:vesicle membrane"/>
    <property type="evidence" value="ECO:0007669"/>
    <property type="project" value="TreeGrafter"/>
</dbReference>
<dbReference type="GO" id="GO:0005634">
    <property type="term" value="C:nucleus"/>
    <property type="evidence" value="ECO:0007669"/>
    <property type="project" value="TreeGrafter"/>
</dbReference>
<reference evidence="3" key="1">
    <citation type="journal article" date="2023" name="Mol. Phylogenet. Evol.">
        <title>Genome-scale phylogeny and comparative genomics of the fungal order Sordariales.</title>
        <authorList>
            <person name="Hensen N."/>
            <person name="Bonometti L."/>
            <person name="Westerberg I."/>
            <person name="Brannstrom I.O."/>
            <person name="Guillou S."/>
            <person name="Cros-Aarteil S."/>
            <person name="Calhoun S."/>
            <person name="Haridas S."/>
            <person name="Kuo A."/>
            <person name="Mondo S."/>
            <person name="Pangilinan J."/>
            <person name="Riley R."/>
            <person name="LaButti K."/>
            <person name="Andreopoulos B."/>
            <person name="Lipzen A."/>
            <person name="Chen C."/>
            <person name="Yan M."/>
            <person name="Daum C."/>
            <person name="Ng V."/>
            <person name="Clum A."/>
            <person name="Steindorff A."/>
            <person name="Ohm R.A."/>
            <person name="Martin F."/>
            <person name="Silar P."/>
            <person name="Natvig D.O."/>
            <person name="Lalanne C."/>
            <person name="Gautier V."/>
            <person name="Ament-Velasquez S.L."/>
            <person name="Kruys A."/>
            <person name="Hutchinson M.I."/>
            <person name="Powell A.J."/>
            <person name="Barry K."/>
            <person name="Miller A.N."/>
            <person name="Grigoriev I.V."/>
            <person name="Debuchy R."/>
            <person name="Gladieux P."/>
            <person name="Hiltunen Thoren M."/>
            <person name="Johannesson H."/>
        </authorList>
    </citation>
    <scope>NUCLEOTIDE SEQUENCE</scope>
    <source>
        <strain evidence="3">CBS 118394</strain>
    </source>
</reference>
<dbReference type="PANTHER" id="PTHR46467">
    <property type="entry name" value="TETHER CONTAINING UBX DOMAIN FOR GLUT4"/>
    <property type="match status" value="1"/>
</dbReference>
<evidence type="ECO:0000313" key="3">
    <source>
        <dbReference type="EMBL" id="KAK3329392.1"/>
    </source>
</evidence>
<feature type="compositionally biased region" description="Low complexity" evidence="1">
    <location>
        <begin position="215"/>
        <end position="229"/>
    </location>
</feature>
<feature type="compositionally biased region" description="Basic residues" evidence="1">
    <location>
        <begin position="507"/>
        <end position="519"/>
    </location>
</feature>
<dbReference type="Gene3D" id="3.10.20.90">
    <property type="entry name" value="Phosphatidylinositol 3-kinase Catalytic Subunit, Chain A, domain 1"/>
    <property type="match status" value="1"/>
</dbReference>
<dbReference type="PANTHER" id="PTHR46467:SF1">
    <property type="entry name" value="TETHER CONTAINING UBX DOMAIN FOR GLUT4"/>
    <property type="match status" value="1"/>
</dbReference>
<reference evidence="3" key="2">
    <citation type="submission" date="2023-06" db="EMBL/GenBank/DDBJ databases">
        <authorList>
            <consortium name="Lawrence Berkeley National Laboratory"/>
            <person name="Haridas S."/>
            <person name="Hensen N."/>
            <person name="Bonometti L."/>
            <person name="Westerberg I."/>
            <person name="Brannstrom I.O."/>
            <person name="Guillou S."/>
            <person name="Cros-Aarteil S."/>
            <person name="Calhoun S."/>
            <person name="Kuo A."/>
            <person name="Mondo S."/>
            <person name="Pangilinan J."/>
            <person name="Riley R."/>
            <person name="Labutti K."/>
            <person name="Andreopoulos B."/>
            <person name="Lipzen A."/>
            <person name="Chen C."/>
            <person name="Yanf M."/>
            <person name="Daum C."/>
            <person name="Ng V."/>
            <person name="Clum A."/>
            <person name="Steindorff A."/>
            <person name="Ohm R."/>
            <person name="Martin F."/>
            <person name="Silar P."/>
            <person name="Natvig D."/>
            <person name="Lalanne C."/>
            <person name="Gautier V."/>
            <person name="Ament-Velasquez S.L."/>
            <person name="Kruys A."/>
            <person name="Hutchinson M.I."/>
            <person name="Powell A.J."/>
            <person name="Barry K."/>
            <person name="Miller A.N."/>
            <person name="Grigoriev I.V."/>
            <person name="Debuchy R."/>
            <person name="Gladieux P."/>
            <person name="Thoren M.H."/>
            <person name="Johannesson H."/>
        </authorList>
    </citation>
    <scope>NUCLEOTIDE SEQUENCE</scope>
    <source>
        <strain evidence="3">CBS 118394</strain>
    </source>
</reference>
<evidence type="ECO:0000313" key="4">
    <source>
        <dbReference type="Proteomes" id="UP001283341"/>
    </source>
</evidence>
<feature type="region of interest" description="Disordered" evidence="1">
    <location>
        <begin position="198"/>
        <end position="287"/>
    </location>
</feature>
<proteinExistence type="predicted"/>
<accession>A0AAE0IQP0</accession>
<dbReference type="SUPFAM" id="SSF54236">
    <property type="entry name" value="Ubiquitin-like"/>
    <property type="match status" value="2"/>
</dbReference>
<dbReference type="InterPro" id="IPR029071">
    <property type="entry name" value="Ubiquitin-like_domsf"/>
</dbReference>
<dbReference type="GO" id="GO:0005737">
    <property type="term" value="C:cytoplasm"/>
    <property type="evidence" value="ECO:0007669"/>
    <property type="project" value="TreeGrafter"/>
</dbReference>
<sequence>MAAHVEVVSTDLRRVKIKVTPGTYLVDVLGEACKKLNLNDDNYQFKHKQKIVDLSGPFRTSGLSPGAKLELVRKSTSPSVINIALDVNGRRLTKKLPNDMTLWQVMRQFETGEKDVNITGRASPKITDGSQSGSGQLYYEAPVFNIMGRDYTALEDLQKTLSQCGVNSGSIALRVSFLSTDKSLYDAMNEIGQYLDGVEPRQTKPNDSGVASQSAGAMTAPTVAAAPAAEEAKREDAPIQEATDAGATVSATDKADTPNTAPPAESNEVGDLMDIDQPPSTTTPADGHLQLTSVFSAPTSSTPAATRVRVEDSVYEPTIAHAQLRQQQLLARAQNTRLKSDEELAAEAAQEAEKLAKITKVEVKVRFPDQTSAQWDIHPANTGATLYAAIRDIMLYPSQPFKLVMSVTKITIQERSDKRLVADYRLKGRELLNLVWEDAASEEARKAPFLKSSVASRAQAIVVPDVPESVPNIDESSAAGSAAAASSSKPVKSDKSGSHMDSEALKKKLGKFLKLPGKK</sequence>